<feature type="transmembrane region" description="Helical" evidence="2">
    <location>
        <begin position="83"/>
        <end position="107"/>
    </location>
</feature>
<dbReference type="AlphaFoldDB" id="A0A1D2N9Z0"/>
<dbReference type="OMA" id="FYPANFY"/>
<comment type="caution">
    <text evidence="3">The sequence shown here is derived from an EMBL/GenBank/DDBJ whole genome shotgun (WGS) entry which is preliminary data.</text>
</comment>
<gene>
    <name evidence="3" type="ORF">Ocin01_04614</name>
</gene>
<keyword evidence="2" id="KW-0472">Membrane</keyword>
<proteinExistence type="predicted"/>
<evidence type="ECO:0000313" key="3">
    <source>
        <dbReference type="EMBL" id="ODN02068.1"/>
    </source>
</evidence>
<organism evidence="3 4">
    <name type="scientific">Orchesella cincta</name>
    <name type="common">Springtail</name>
    <name type="synonym">Podura cincta</name>
    <dbReference type="NCBI Taxonomy" id="48709"/>
    <lineage>
        <taxon>Eukaryota</taxon>
        <taxon>Metazoa</taxon>
        <taxon>Ecdysozoa</taxon>
        <taxon>Arthropoda</taxon>
        <taxon>Hexapoda</taxon>
        <taxon>Collembola</taxon>
        <taxon>Entomobryomorpha</taxon>
        <taxon>Entomobryoidea</taxon>
        <taxon>Orchesellidae</taxon>
        <taxon>Orchesellinae</taxon>
        <taxon>Orchesella</taxon>
    </lineage>
</organism>
<protein>
    <submittedName>
        <fullName evidence="3">Uncharacterized protein</fullName>
    </submittedName>
</protein>
<feature type="compositionally biased region" description="Low complexity" evidence="1">
    <location>
        <begin position="206"/>
        <end position="219"/>
    </location>
</feature>
<keyword evidence="2" id="KW-0812">Transmembrane</keyword>
<feature type="region of interest" description="Disordered" evidence="1">
    <location>
        <begin position="299"/>
        <end position="363"/>
    </location>
</feature>
<feature type="transmembrane region" description="Helical" evidence="2">
    <location>
        <begin position="45"/>
        <end position="71"/>
    </location>
</feature>
<feature type="compositionally biased region" description="Low complexity" evidence="1">
    <location>
        <begin position="166"/>
        <end position="178"/>
    </location>
</feature>
<evidence type="ECO:0000313" key="4">
    <source>
        <dbReference type="Proteomes" id="UP000094527"/>
    </source>
</evidence>
<dbReference type="EMBL" id="LJIJ01000126">
    <property type="protein sequence ID" value="ODN02068.1"/>
    <property type="molecule type" value="Genomic_DNA"/>
</dbReference>
<feature type="region of interest" description="Disordered" evidence="1">
    <location>
        <begin position="162"/>
        <end position="185"/>
    </location>
</feature>
<keyword evidence="2" id="KW-1133">Transmembrane helix</keyword>
<feature type="region of interest" description="Disordered" evidence="1">
    <location>
        <begin position="202"/>
        <end position="223"/>
    </location>
</feature>
<keyword evidence="4" id="KW-1185">Reference proteome</keyword>
<name>A0A1D2N9Z0_ORCCI</name>
<feature type="compositionally biased region" description="Basic and acidic residues" evidence="1">
    <location>
        <begin position="299"/>
        <end position="316"/>
    </location>
</feature>
<evidence type="ECO:0000256" key="1">
    <source>
        <dbReference type="SAM" id="MobiDB-lite"/>
    </source>
</evidence>
<reference evidence="3 4" key="1">
    <citation type="journal article" date="2016" name="Genome Biol. Evol.">
        <title>Gene Family Evolution Reflects Adaptation to Soil Environmental Stressors in the Genome of the Collembolan Orchesella cincta.</title>
        <authorList>
            <person name="Faddeeva-Vakhrusheva A."/>
            <person name="Derks M.F."/>
            <person name="Anvar S.Y."/>
            <person name="Agamennone V."/>
            <person name="Suring W."/>
            <person name="Smit S."/>
            <person name="van Straalen N.M."/>
            <person name="Roelofs D."/>
        </authorList>
    </citation>
    <scope>NUCLEOTIDE SEQUENCE [LARGE SCALE GENOMIC DNA]</scope>
    <source>
        <tissue evidence="3">Mixed pool</tissue>
    </source>
</reference>
<sequence length="363" mass="41239">MCYCCILSLRGAVYFGTSVHLFIGIMLTLWWGFEVYVLGFENQTLFVEAFVTIVTVLVGVYLMIFVLLGCLIFRGVEKRSLTLLKWSATGFTTLQVLVFTVILILYFVSPDGEWSYSQAHQLPLEKLIMRISIYFLSLVATTNYIIVLILYLRKLWKPKPGHKPDSGNGTSSSANNATPQISSPISQPLTHYYRRQLQNDGYPAMPYRRQQPQPTTPRYIQKQHNPAVYESVLDSPTSRRDSLNSQCQPFYPANFYSASMTRGVPPSGSPNNLNANIDAIYNQSQASTTSFMHRYPYPHERHRFPLDSPRPNDGRGFRSPQPHQQGEVQFQQPIYGGSIRGHQGTPNGYDQSAEPLLRRPNEP</sequence>
<accession>A0A1D2N9Z0</accession>
<feature type="compositionally biased region" description="Polar residues" evidence="1">
    <location>
        <begin position="321"/>
        <end position="332"/>
    </location>
</feature>
<evidence type="ECO:0000256" key="2">
    <source>
        <dbReference type="SAM" id="Phobius"/>
    </source>
</evidence>
<dbReference type="OrthoDB" id="10619785at2759"/>
<feature type="transmembrane region" description="Helical" evidence="2">
    <location>
        <begin position="127"/>
        <end position="152"/>
    </location>
</feature>
<dbReference type="Proteomes" id="UP000094527">
    <property type="component" value="Unassembled WGS sequence"/>
</dbReference>
<feature type="transmembrane region" description="Helical" evidence="2">
    <location>
        <begin position="12"/>
        <end position="33"/>
    </location>
</feature>